<evidence type="ECO:0000313" key="2">
    <source>
        <dbReference type="Proteomes" id="UP000886856"/>
    </source>
</evidence>
<sequence length="73" mass="8295">MEFMEIKRKKERGLSNEEFMDNCKEQFKDAENIVVVGMQPNGDISTYYTQQSSIAVIGMTEVAKAQLIKGIEC</sequence>
<comment type="caution">
    <text evidence="1">The sequence shown here is derived from an EMBL/GenBank/DDBJ whole genome shotgun (WGS) entry which is preliminary data.</text>
</comment>
<gene>
    <name evidence="1" type="ORF">H9948_02070</name>
</gene>
<dbReference type="AlphaFoldDB" id="A0A9D2I0W6"/>
<organism evidence="1 2">
    <name type="scientific">Candidatus Jeotgalibaca merdavium</name>
    <dbReference type="NCBI Taxonomy" id="2838627"/>
    <lineage>
        <taxon>Bacteria</taxon>
        <taxon>Bacillati</taxon>
        <taxon>Bacillota</taxon>
        <taxon>Bacilli</taxon>
        <taxon>Lactobacillales</taxon>
        <taxon>Carnobacteriaceae</taxon>
        <taxon>Jeotgalibaca</taxon>
    </lineage>
</organism>
<evidence type="ECO:0000313" key="1">
    <source>
        <dbReference type="EMBL" id="HJA89553.1"/>
    </source>
</evidence>
<name>A0A9D2I0W6_9LACT</name>
<dbReference type="Proteomes" id="UP000886856">
    <property type="component" value="Unassembled WGS sequence"/>
</dbReference>
<dbReference type="EMBL" id="DWYW01000041">
    <property type="protein sequence ID" value="HJA89553.1"/>
    <property type="molecule type" value="Genomic_DNA"/>
</dbReference>
<reference evidence="1" key="2">
    <citation type="submission" date="2021-04" db="EMBL/GenBank/DDBJ databases">
        <authorList>
            <person name="Gilroy R."/>
        </authorList>
    </citation>
    <scope>NUCLEOTIDE SEQUENCE</scope>
    <source>
        <strain evidence="1">CHK171-505</strain>
    </source>
</reference>
<protein>
    <submittedName>
        <fullName evidence="1">Uncharacterized protein</fullName>
    </submittedName>
</protein>
<accession>A0A9D2I0W6</accession>
<proteinExistence type="predicted"/>
<reference evidence="1" key="1">
    <citation type="journal article" date="2021" name="PeerJ">
        <title>Extensive microbial diversity within the chicken gut microbiome revealed by metagenomics and culture.</title>
        <authorList>
            <person name="Gilroy R."/>
            <person name="Ravi A."/>
            <person name="Getino M."/>
            <person name="Pursley I."/>
            <person name="Horton D.L."/>
            <person name="Alikhan N.F."/>
            <person name="Baker D."/>
            <person name="Gharbi K."/>
            <person name="Hall N."/>
            <person name="Watson M."/>
            <person name="Adriaenssens E.M."/>
            <person name="Foster-Nyarko E."/>
            <person name="Jarju S."/>
            <person name="Secka A."/>
            <person name="Antonio M."/>
            <person name="Oren A."/>
            <person name="Chaudhuri R.R."/>
            <person name="La Ragione R."/>
            <person name="Hildebrand F."/>
            <person name="Pallen M.J."/>
        </authorList>
    </citation>
    <scope>NUCLEOTIDE SEQUENCE</scope>
    <source>
        <strain evidence="1">CHK171-505</strain>
    </source>
</reference>